<evidence type="ECO:0000313" key="20">
    <source>
        <dbReference type="EMBL" id="EKU27443.1"/>
    </source>
</evidence>
<dbReference type="GO" id="GO:0009252">
    <property type="term" value="P:peptidoglycan biosynthetic process"/>
    <property type="evidence" value="ECO:0007669"/>
    <property type="project" value="UniProtKB-KW"/>
</dbReference>
<keyword evidence="21" id="KW-1185">Reference proteome</keyword>
<name>K8ZLK8_9ENTE</name>
<dbReference type="PATRIC" id="fig|1234409.3.peg.725"/>
<dbReference type="Gene3D" id="3.40.710.10">
    <property type="entry name" value="DD-peptidase/beta-lactamase superfamily"/>
    <property type="match status" value="1"/>
</dbReference>
<dbReference type="GO" id="GO:0071555">
    <property type="term" value="P:cell wall organization"/>
    <property type="evidence" value="ECO:0007669"/>
    <property type="project" value="UniProtKB-KW"/>
</dbReference>
<evidence type="ECO:0000256" key="17">
    <source>
        <dbReference type="SAM" id="Phobius"/>
    </source>
</evidence>
<dbReference type="InterPro" id="IPR001460">
    <property type="entry name" value="PCN-bd_Tpept"/>
</dbReference>
<feature type="transmembrane region" description="Helical" evidence="17">
    <location>
        <begin position="101"/>
        <end position="125"/>
    </location>
</feature>
<dbReference type="Proteomes" id="UP000016057">
    <property type="component" value="Unassembled WGS sequence"/>
</dbReference>
<keyword evidence="5 20" id="KW-0808">Transferase</keyword>
<keyword evidence="6 17" id="KW-0812">Transmembrane</keyword>
<evidence type="ECO:0000256" key="16">
    <source>
        <dbReference type="SAM" id="MobiDB-lite"/>
    </source>
</evidence>
<dbReference type="Gene3D" id="1.10.3810.10">
    <property type="entry name" value="Biosynthetic peptidoglycan transglycosylase-like"/>
    <property type="match status" value="1"/>
</dbReference>
<dbReference type="InterPro" id="IPR018247">
    <property type="entry name" value="EF_Hand_1_Ca_BS"/>
</dbReference>
<dbReference type="GO" id="GO:0009002">
    <property type="term" value="F:serine-type D-Ala-D-Ala carboxypeptidase activity"/>
    <property type="evidence" value="ECO:0007669"/>
    <property type="project" value="UniProtKB-EC"/>
</dbReference>
<keyword evidence="12" id="KW-0511">Multifunctional enzyme</keyword>
<gene>
    <name evidence="20" type="ORF">C683_0774</name>
</gene>
<evidence type="ECO:0000256" key="2">
    <source>
        <dbReference type="ARBA" id="ARBA00022645"/>
    </source>
</evidence>
<evidence type="ECO:0000256" key="4">
    <source>
        <dbReference type="ARBA" id="ARBA00022676"/>
    </source>
</evidence>
<dbReference type="EMBL" id="AMYT01000017">
    <property type="protein sequence ID" value="EKU27443.1"/>
    <property type="molecule type" value="Genomic_DNA"/>
</dbReference>
<keyword evidence="8" id="KW-0133">Cell shape</keyword>
<evidence type="ECO:0000256" key="7">
    <source>
        <dbReference type="ARBA" id="ARBA00022801"/>
    </source>
</evidence>
<dbReference type="InterPro" id="IPR001264">
    <property type="entry name" value="Glyco_trans_51"/>
</dbReference>
<keyword evidence="10 17" id="KW-1133">Transmembrane helix</keyword>
<dbReference type="Pfam" id="PF00912">
    <property type="entry name" value="Transgly"/>
    <property type="match status" value="1"/>
</dbReference>
<evidence type="ECO:0000259" key="19">
    <source>
        <dbReference type="Pfam" id="PF00912"/>
    </source>
</evidence>
<dbReference type="PROSITE" id="PS00018">
    <property type="entry name" value="EF_HAND_1"/>
    <property type="match status" value="1"/>
</dbReference>
<sequence length="835" mass="94016">MKKKGPNYQSTHRPHSFSFQDLEKENGTEEEINESQSMENDDTLNNETEIKKENEASTLEKPSLPPHLTKEAKEEKKQKRKSLYKKTNQTIDRTYCGLRNILIGGSLVLGGIFVFGAGAAGGYFAKLVQDLPIPSEQEMDQKMHQINQRSYMYYDNGEKIATLDSDVARTKVDASEIPKTLKEAIVDTEDPYFYQHKGVVPKAILRAFLAQATGFGSPSGGSTLTQQLVKQQFLTTESSLERKAKEVLLAKRMEKYFSKQDILTTYLNVCSFGRNNKGENIAGVREAAKGIFGKSLDELNLAQIAYIAGLPQSPIIYCPYDSTGQLKSKEELKAGLQRKNIVLENMYRHGSISKAQYQEAIAYPIENDFLPHQQKGNQSYNYLYFAIRDEATKCLMPELYEKDGYTKETIEQDQKLYQHYYNLAETKLSTNGYRIYSTIDKEIYQAMQDTVARYGSSLDIKGQPTSEVGNVLMNNQTGEIYGFVGGRDFKTNQVNHAFQTKRSPASTMKPIMVYAPAIDMDIIHSQSMLNNQYVAYKNGKQVTNYGHTTGVGFESATDALKFSHNIPVISLYQDLLKKGGVYSYIADLQLGLSKKQVNYESSPLGTNEVTVAAQTGAFACLANKGVFNAPHLIESIKDSEGNDVYRFEEENKEVFTEATASIMNEMMRHVIRDKDATGYLAAKEMEKVNKKINAGDWVGKTGTSEYNTDFWFIASTPKVTLGSWVGYDNNKKMSDKVRDNNTKYWVQLVQAVYKTKPEVLGLDQKFKLNDEVVKEKVSSQTGTLFGHCYHDGTKYTVGGKKVEAYGNSDLAFKKPTFRFGIGGTEEQYITAWKKR</sequence>
<keyword evidence="4 20" id="KW-0328">Glycosyltransferase</keyword>
<dbReference type="eggNOG" id="COG0744">
    <property type="taxonomic scope" value="Bacteria"/>
</dbReference>
<evidence type="ECO:0000256" key="13">
    <source>
        <dbReference type="ARBA" id="ARBA00023316"/>
    </source>
</evidence>
<dbReference type="EC" id="2.4.1.129" evidence="20"/>
<keyword evidence="9" id="KW-0573">Peptidoglycan synthesis</keyword>
<evidence type="ECO:0000256" key="6">
    <source>
        <dbReference type="ARBA" id="ARBA00022692"/>
    </source>
</evidence>
<evidence type="ECO:0000313" key="21">
    <source>
        <dbReference type="Proteomes" id="UP000016057"/>
    </source>
</evidence>
<evidence type="ECO:0000256" key="3">
    <source>
        <dbReference type="ARBA" id="ARBA00022670"/>
    </source>
</evidence>
<comment type="catalytic activity">
    <reaction evidence="14">
        <text>Preferential cleavage: (Ac)2-L-Lys-D-Ala-|-D-Ala. Also transpeptidation of peptidyl-alanyl moieties that are N-acyl substituents of D-alanine.</text>
        <dbReference type="EC" id="3.4.16.4"/>
    </reaction>
</comment>
<dbReference type="GO" id="GO:0008955">
    <property type="term" value="F:peptidoglycan glycosyltransferase activity"/>
    <property type="evidence" value="ECO:0007669"/>
    <property type="project" value="UniProtKB-EC"/>
</dbReference>
<comment type="caution">
    <text evidence="20">The sequence shown here is derived from an EMBL/GenBank/DDBJ whole genome shotgun (WGS) entry which is preliminary data.</text>
</comment>
<evidence type="ECO:0000256" key="10">
    <source>
        <dbReference type="ARBA" id="ARBA00022989"/>
    </source>
</evidence>
<proteinExistence type="predicted"/>
<dbReference type="AlphaFoldDB" id="K8ZLK8"/>
<organism evidence="20 21">
    <name type="scientific">Catellicoccus marimammalium M35/04/3</name>
    <dbReference type="NCBI Taxonomy" id="1234409"/>
    <lineage>
        <taxon>Bacteria</taxon>
        <taxon>Bacillati</taxon>
        <taxon>Bacillota</taxon>
        <taxon>Bacilli</taxon>
        <taxon>Lactobacillales</taxon>
        <taxon>Enterococcaceae</taxon>
        <taxon>Catellicoccus</taxon>
    </lineage>
</organism>
<feature type="compositionally biased region" description="Acidic residues" evidence="16">
    <location>
        <begin position="28"/>
        <end position="44"/>
    </location>
</feature>
<reference evidence="20 21" key="1">
    <citation type="journal article" date="2013" name="Genome Announc.">
        <title>Draft Genome Sequence of Catellicoccus marimammalium, a Novel Species Commonly Found in Gull Feces.</title>
        <authorList>
            <person name="Weigand M.R."/>
            <person name="Ryu H."/>
            <person name="Bozcek L."/>
            <person name="Konstantinidis K.T."/>
            <person name="Santo Domingo J.W."/>
        </authorList>
    </citation>
    <scope>NUCLEOTIDE SEQUENCE [LARGE SCALE GENOMIC DNA]</scope>
    <source>
        <strain evidence="20 21">M35/04/3</strain>
    </source>
</reference>
<dbReference type="SUPFAM" id="SSF53955">
    <property type="entry name" value="Lysozyme-like"/>
    <property type="match status" value="1"/>
</dbReference>
<feature type="compositionally biased region" description="Basic and acidic residues" evidence="16">
    <location>
        <begin position="68"/>
        <end position="77"/>
    </location>
</feature>
<evidence type="ECO:0000256" key="8">
    <source>
        <dbReference type="ARBA" id="ARBA00022960"/>
    </source>
</evidence>
<keyword evidence="3" id="KW-0645">Protease</keyword>
<dbReference type="InterPro" id="IPR036950">
    <property type="entry name" value="PBP_transglycosylase"/>
</dbReference>
<dbReference type="InterPro" id="IPR050396">
    <property type="entry name" value="Glycosyltr_51/Transpeptidase"/>
</dbReference>
<feature type="domain" description="Glycosyl transferase family 51" evidence="19">
    <location>
        <begin position="157"/>
        <end position="346"/>
    </location>
</feature>
<comment type="catalytic activity">
    <reaction evidence="15">
        <text>[GlcNAc-(1-&gt;4)-Mur2Ac(oyl-L-Ala-gamma-D-Glu-L-Lys-D-Ala-D-Ala)](n)-di-trans,octa-cis-undecaprenyl diphosphate + beta-D-GlcNAc-(1-&gt;4)-Mur2Ac(oyl-L-Ala-gamma-D-Glu-L-Lys-D-Ala-D-Ala)-di-trans,octa-cis-undecaprenyl diphosphate = [GlcNAc-(1-&gt;4)-Mur2Ac(oyl-L-Ala-gamma-D-Glu-L-Lys-D-Ala-D-Ala)](n+1)-di-trans,octa-cis-undecaprenyl diphosphate + di-trans,octa-cis-undecaprenyl diphosphate + H(+)</text>
        <dbReference type="Rhea" id="RHEA:23708"/>
        <dbReference type="Rhea" id="RHEA-COMP:9602"/>
        <dbReference type="Rhea" id="RHEA-COMP:9603"/>
        <dbReference type="ChEBI" id="CHEBI:15378"/>
        <dbReference type="ChEBI" id="CHEBI:58405"/>
        <dbReference type="ChEBI" id="CHEBI:60033"/>
        <dbReference type="ChEBI" id="CHEBI:78435"/>
        <dbReference type="EC" id="2.4.99.28"/>
    </reaction>
</comment>
<feature type="domain" description="Penicillin-binding protein transpeptidase" evidence="18">
    <location>
        <begin position="471"/>
        <end position="727"/>
    </location>
</feature>
<keyword evidence="7" id="KW-0378">Hydrolase</keyword>
<keyword evidence="1" id="KW-1003">Cell membrane</keyword>
<dbReference type="GO" id="GO:0006508">
    <property type="term" value="P:proteolysis"/>
    <property type="evidence" value="ECO:0007669"/>
    <property type="project" value="UniProtKB-KW"/>
</dbReference>
<dbReference type="GO" id="GO:0030288">
    <property type="term" value="C:outer membrane-bounded periplasmic space"/>
    <property type="evidence" value="ECO:0007669"/>
    <property type="project" value="TreeGrafter"/>
</dbReference>
<dbReference type="InterPro" id="IPR012338">
    <property type="entry name" value="Beta-lactam/transpept-like"/>
</dbReference>
<dbReference type="GO" id="GO:0008658">
    <property type="term" value="F:penicillin binding"/>
    <property type="evidence" value="ECO:0007669"/>
    <property type="project" value="InterPro"/>
</dbReference>
<dbReference type="PANTHER" id="PTHR32282">
    <property type="entry name" value="BINDING PROTEIN TRANSPEPTIDASE, PUTATIVE-RELATED"/>
    <property type="match status" value="1"/>
</dbReference>
<keyword evidence="2" id="KW-0121">Carboxypeptidase</keyword>
<dbReference type="SUPFAM" id="SSF56601">
    <property type="entry name" value="beta-lactamase/transpeptidase-like"/>
    <property type="match status" value="1"/>
</dbReference>
<evidence type="ECO:0000256" key="15">
    <source>
        <dbReference type="ARBA" id="ARBA00049902"/>
    </source>
</evidence>
<evidence type="ECO:0000256" key="1">
    <source>
        <dbReference type="ARBA" id="ARBA00022475"/>
    </source>
</evidence>
<dbReference type="InterPro" id="IPR023346">
    <property type="entry name" value="Lysozyme-like_dom_sf"/>
</dbReference>
<evidence type="ECO:0000259" key="18">
    <source>
        <dbReference type="Pfam" id="PF00905"/>
    </source>
</evidence>
<dbReference type="Pfam" id="PF00905">
    <property type="entry name" value="Transpeptidase"/>
    <property type="match status" value="1"/>
</dbReference>
<dbReference type="GO" id="GO:0008360">
    <property type="term" value="P:regulation of cell shape"/>
    <property type="evidence" value="ECO:0007669"/>
    <property type="project" value="UniProtKB-KW"/>
</dbReference>
<dbReference type="STRING" id="1234409.C683_0774"/>
<evidence type="ECO:0000256" key="12">
    <source>
        <dbReference type="ARBA" id="ARBA00023268"/>
    </source>
</evidence>
<keyword evidence="11 17" id="KW-0472">Membrane</keyword>
<dbReference type="PANTHER" id="PTHR32282:SF32">
    <property type="entry name" value="PENICILLIN-BINDING PROTEIN 2A"/>
    <property type="match status" value="1"/>
</dbReference>
<protein>
    <submittedName>
        <fullName evidence="20">Multimodular transpeptidase-transglycosylase</fullName>
        <ecNumber evidence="20">2.4.1.129</ecNumber>
    </submittedName>
</protein>
<evidence type="ECO:0000256" key="14">
    <source>
        <dbReference type="ARBA" id="ARBA00034000"/>
    </source>
</evidence>
<evidence type="ECO:0000256" key="11">
    <source>
        <dbReference type="ARBA" id="ARBA00023136"/>
    </source>
</evidence>
<accession>K8ZLK8</accession>
<feature type="region of interest" description="Disordered" evidence="16">
    <location>
        <begin position="1"/>
        <end position="84"/>
    </location>
</feature>
<evidence type="ECO:0000256" key="5">
    <source>
        <dbReference type="ARBA" id="ARBA00022679"/>
    </source>
</evidence>
<keyword evidence="13" id="KW-0961">Cell wall biogenesis/degradation</keyword>
<dbReference type="Gene3D" id="3.40.50.12800">
    <property type="match status" value="1"/>
</dbReference>
<evidence type="ECO:0000256" key="9">
    <source>
        <dbReference type="ARBA" id="ARBA00022984"/>
    </source>
</evidence>